<dbReference type="NCBIfam" id="TIGR01167">
    <property type="entry name" value="LPXTG_anchor"/>
    <property type="match status" value="1"/>
</dbReference>
<evidence type="ECO:0000256" key="2">
    <source>
        <dbReference type="ARBA" id="ARBA00022670"/>
    </source>
</evidence>
<proteinExistence type="predicted"/>
<evidence type="ECO:0000313" key="12">
    <source>
        <dbReference type="Proteomes" id="UP000721415"/>
    </source>
</evidence>
<sequence length="490" mass="53496">MLSSKNGKGLSRQTSEKIHRFSIRRMKVGVVSVIATSMFLTSNNVAEAQEIVEEPAMTSVSVEEAIEEPVAVETSAEITAIEESVSNVEENAVAVEETTVEEVGNDETLKDVEVELVNDATFGDQALEHVEYLSEEIGSRVVGTEGETKARDYIIKELQSYGYDPVLMPFEFVNKDVTYNSNNIIAYKKGEMLKEVIVGAHYDSVNSGGSLGADDNASGVGVVLEMAQRLLNVPTKYSIKFVAFGAEEIGLQGSKAYAAQMSEEEINNTVAMINLDSLIAGDKMYIHAGLGGDYWVRDQAFDIADALGIEGMVPNPGLNPEYPYGETGDWSDHAPFNKLGIPIMYFEGTNWNIGELDGYDQTEKFGPIFHTGMDSLTFLNENYPGRVEHRLYSFSANLYNLLINMTAPEDKLEVDIPSEDKMPGDDQNEDKNENIEDKNDQLDVASAEVDVISPASVATLPETGETNIAPVVATILASLGIASIIYSKKK</sequence>
<keyword evidence="8" id="KW-1133">Transmembrane helix</keyword>
<evidence type="ECO:0000256" key="6">
    <source>
        <dbReference type="ARBA" id="ARBA00022833"/>
    </source>
</evidence>
<keyword evidence="4" id="KW-0732">Signal</keyword>
<dbReference type="InterPro" id="IPR045175">
    <property type="entry name" value="M28_fam"/>
</dbReference>
<keyword evidence="2" id="KW-0645">Protease</keyword>
<dbReference type="Proteomes" id="UP000721415">
    <property type="component" value="Unassembled WGS sequence"/>
</dbReference>
<evidence type="ECO:0000313" key="11">
    <source>
        <dbReference type="EMBL" id="MBG9985886.1"/>
    </source>
</evidence>
<dbReference type="SUPFAM" id="SSF53187">
    <property type="entry name" value="Zn-dependent exopeptidases"/>
    <property type="match status" value="1"/>
</dbReference>
<evidence type="ECO:0000259" key="10">
    <source>
        <dbReference type="Pfam" id="PF04650"/>
    </source>
</evidence>
<dbReference type="Pfam" id="PF04389">
    <property type="entry name" value="Peptidase_M28"/>
    <property type="match status" value="1"/>
</dbReference>
<feature type="region of interest" description="Disordered" evidence="7">
    <location>
        <begin position="416"/>
        <end position="436"/>
    </location>
</feature>
<dbReference type="RefSeq" id="WP_197114690.1">
    <property type="nucleotide sequence ID" value="NZ_JACBXQ010000002.1"/>
</dbReference>
<feature type="transmembrane region" description="Helical" evidence="8">
    <location>
        <begin position="468"/>
        <end position="486"/>
    </location>
</feature>
<keyword evidence="5" id="KW-0378">Hydrolase</keyword>
<evidence type="ECO:0000256" key="5">
    <source>
        <dbReference type="ARBA" id="ARBA00022801"/>
    </source>
</evidence>
<dbReference type="PANTHER" id="PTHR12147">
    <property type="entry name" value="METALLOPEPTIDASE M28 FAMILY MEMBER"/>
    <property type="match status" value="1"/>
</dbReference>
<dbReference type="EMBL" id="JACBXQ010000002">
    <property type="protein sequence ID" value="MBG9985886.1"/>
    <property type="molecule type" value="Genomic_DNA"/>
</dbReference>
<reference evidence="11 12" key="1">
    <citation type="submission" date="2020-07" db="EMBL/GenBank/DDBJ databases">
        <title>Facklamia lactis sp. nov., isolated from raw milk.</title>
        <authorList>
            <person name="Doll E.V."/>
            <person name="Huptas C."/>
            <person name="Staib L."/>
            <person name="Wenning M."/>
            <person name="Scherer S."/>
        </authorList>
    </citation>
    <scope>NUCLEOTIDE SEQUENCE [LARGE SCALE GENOMIC DNA]</scope>
    <source>
        <strain evidence="11 12">DSM 111018</strain>
    </source>
</reference>
<gene>
    <name evidence="11" type="ORF">HZY91_03140</name>
</gene>
<dbReference type="Pfam" id="PF04650">
    <property type="entry name" value="YSIRK_signal"/>
    <property type="match status" value="1"/>
</dbReference>
<organism evidence="11 12">
    <name type="scientific">Facklamia lactis</name>
    <dbReference type="NCBI Taxonomy" id="2749967"/>
    <lineage>
        <taxon>Bacteria</taxon>
        <taxon>Bacillati</taxon>
        <taxon>Bacillota</taxon>
        <taxon>Bacilli</taxon>
        <taxon>Lactobacillales</taxon>
        <taxon>Aerococcaceae</taxon>
        <taxon>Facklamia</taxon>
    </lineage>
</organism>
<keyword evidence="12" id="KW-1185">Reference proteome</keyword>
<keyword evidence="8" id="KW-0812">Transmembrane</keyword>
<keyword evidence="3" id="KW-0479">Metal-binding</keyword>
<accession>A0ABS0LNZ8</accession>
<evidence type="ECO:0000259" key="9">
    <source>
        <dbReference type="Pfam" id="PF04389"/>
    </source>
</evidence>
<dbReference type="PANTHER" id="PTHR12147:SF56">
    <property type="entry name" value="AMINOPEPTIDASE YDR415C-RELATED"/>
    <property type="match status" value="1"/>
</dbReference>
<name>A0ABS0LNZ8_9LACT</name>
<feature type="domain" description="YSIRK Gram-positive signal peptide" evidence="10">
    <location>
        <begin position="16"/>
        <end position="40"/>
    </location>
</feature>
<dbReference type="InterPro" id="IPR007484">
    <property type="entry name" value="Peptidase_M28"/>
</dbReference>
<keyword evidence="6" id="KW-0862">Zinc</keyword>
<keyword evidence="1" id="KW-0031">Aminopeptidase</keyword>
<evidence type="ECO:0000256" key="8">
    <source>
        <dbReference type="SAM" id="Phobius"/>
    </source>
</evidence>
<evidence type="ECO:0000256" key="1">
    <source>
        <dbReference type="ARBA" id="ARBA00022438"/>
    </source>
</evidence>
<dbReference type="Gene3D" id="3.40.630.10">
    <property type="entry name" value="Zn peptidases"/>
    <property type="match status" value="1"/>
</dbReference>
<feature type="domain" description="Peptidase M28" evidence="9">
    <location>
        <begin position="183"/>
        <end position="389"/>
    </location>
</feature>
<keyword evidence="8" id="KW-0472">Membrane</keyword>
<protein>
    <submittedName>
        <fullName evidence="11">M20/M25/M40 family metallo-hydrolase</fullName>
    </submittedName>
</protein>
<evidence type="ECO:0000256" key="7">
    <source>
        <dbReference type="SAM" id="MobiDB-lite"/>
    </source>
</evidence>
<evidence type="ECO:0000256" key="3">
    <source>
        <dbReference type="ARBA" id="ARBA00022723"/>
    </source>
</evidence>
<comment type="caution">
    <text evidence="11">The sequence shown here is derived from an EMBL/GenBank/DDBJ whole genome shotgun (WGS) entry which is preliminary data.</text>
</comment>
<evidence type="ECO:0000256" key="4">
    <source>
        <dbReference type="ARBA" id="ARBA00022729"/>
    </source>
</evidence>
<dbReference type="InterPro" id="IPR005877">
    <property type="entry name" value="YSIRK_signal_dom"/>
</dbReference>
<dbReference type="NCBIfam" id="TIGR01168">
    <property type="entry name" value="YSIRK_signal"/>
    <property type="match status" value="1"/>
</dbReference>